<dbReference type="AlphaFoldDB" id="I8T372"/>
<dbReference type="Proteomes" id="UP000003704">
    <property type="component" value="Unassembled WGS sequence"/>
</dbReference>
<dbReference type="Pfam" id="PF16655">
    <property type="entry name" value="PhoD_N"/>
    <property type="match status" value="1"/>
</dbReference>
<feature type="region of interest" description="Disordered" evidence="1">
    <location>
        <begin position="41"/>
        <end position="63"/>
    </location>
</feature>
<proteinExistence type="predicted"/>
<dbReference type="PATRIC" id="fig|1172194.4.peg.4440"/>
<dbReference type="EMBL" id="AKGD01000004">
    <property type="protein sequence ID" value="EIT68143.1"/>
    <property type="molecule type" value="Genomic_DNA"/>
</dbReference>
<protein>
    <recommendedName>
        <fullName evidence="6">Alkaline phosphatase</fullName>
    </recommendedName>
</protein>
<comment type="caution">
    <text evidence="4">The sequence shown here is derived from an EMBL/GenBank/DDBJ whole genome shotgun (WGS) entry which is preliminary data.</text>
</comment>
<dbReference type="InterPro" id="IPR006311">
    <property type="entry name" value="TAT_signal"/>
</dbReference>
<evidence type="ECO:0000259" key="3">
    <source>
        <dbReference type="Pfam" id="PF16655"/>
    </source>
</evidence>
<evidence type="ECO:0000313" key="4">
    <source>
        <dbReference type="EMBL" id="EIT68143.1"/>
    </source>
</evidence>
<dbReference type="Pfam" id="PF09423">
    <property type="entry name" value="PhoD"/>
    <property type="match status" value="1"/>
</dbReference>
<dbReference type="PANTHER" id="PTHR43606:SF2">
    <property type="entry name" value="ALKALINE PHOSPHATASE FAMILY PROTEIN (AFU_ORTHOLOGUE AFUA_5G03860)"/>
    <property type="match status" value="1"/>
</dbReference>
<dbReference type="InterPro" id="IPR032093">
    <property type="entry name" value="PhoD_N"/>
</dbReference>
<dbReference type="Gene3D" id="3.60.21.70">
    <property type="entry name" value="PhoD-like phosphatase"/>
    <property type="match status" value="1"/>
</dbReference>
<dbReference type="CDD" id="cd07389">
    <property type="entry name" value="MPP_PhoD"/>
    <property type="match status" value="1"/>
</dbReference>
<gene>
    <name evidence="4" type="ORF">WQQ_45780</name>
</gene>
<reference evidence="4 5" key="1">
    <citation type="journal article" date="2012" name="J. Bacteriol.">
        <title>Genome Sequence of n-Alkane-Degrading Hydrocarboniphaga effusa Strain AP103T (ATCC BAA-332T).</title>
        <authorList>
            <person name="Chang H.K."/>
            <person name="Zylstra G.J."/>
            <person name="Chae J.C."/>
        </authorList>
    </citation>
    <scope>NUCLEOTIDE SEQUENCE [LARGE SCALE GENOMIC DNA]</scope>
    <source>
        <strain evidence="4 5">AP103</strain>
    </source>
</reference>
<feature type="domain" description="PhoD-like phosphatase metallophosphatase" evidence="2">
    <location>
        <begin position="161"/>
        <end position="524"/>
    </location>
</feature>
<feature type="domain" description="Phospholipase D N-terminal" evidence="3">
    <location>
        <begin position="61"/>
        <end position="149"/>
    </location>
</feature>
<dbReference type="InterPro" id="IPR018946">
    <property type="entry name" value="PhoD-like_MPP"/>
</dbReference>
<dbReference type="SUPFAM" id="SSF56300">
    <property type="entry name" value="Metallo-dependent phosphatases"/>
    <property type="match status" value="1"/>
</dbReference>
<dbReference type="InterPro" id="IPR029052">
    <property type="entry name" value="Metallo-depent_PP-like"/>
</dbReference>
<dbReference type="OrthoDB" id="327733at2"/>
<dbReference type="PROSITE" id="PS51318">
    <property type="entry name" value="TAT"/>
    <property type="match status" value="1"/>
</dbReference>
<evidence type="ECO:0000313" key="5">
    <source>
        <dbReference type="Proteomes" id="UP000003704"/>
    </source>
</evidence>
<accession>I8T372</accession>
<dbReference type="InterPro" id="IPR052900">
    <property type="entry name" value="Phospholipid_Metab_Enz"/>
</dbReference>
<dbReference type="PANTHER" id="PTHR43606">
    <property type="entry name" value="PHOSPHATASE, PUTATIVE (AFU_ORTHOLOGUE AFUA_6G08710)-RELATED"/>
    <property type="match status" value="1"/>
</dbReference>
<evidence type="ECO:0000256" key="1">
    <source>
        <dbReference type="SAM" id="MobiDB-lite"/>
    </source>
</evidence>
<dbReference type="InterPro" id="IPR038607">
    <property type="entry name" value="PhoD-like_sf"/>
</dbReference>
<sequence>MGRARRQRPRKRGWSRRDFLRRAGFASTAVAAAPLFASCSAGGGGRDPDPGSEPGSVEFRHGVASGDPLQDRVILWTRVTPATDGTIRGEVQVASDPAFTRIVQTSRFSTDADRDYTVKVDQGGLAPATTYYYRFAVGQTRSVIGRTRTAASGGLDRLRVGVVSCSSYAHGYFSAYKALARRADIDVVLHLGDYIYEYGTGEYGEAREYQPSHEITTLDDYRTRHAHYKLDSDLQEVHRQHPFITVWDDHETANDSWRDGAENHTEGSEGVWAQRKAWGVQAYAEWLPIRLPDAADPQRIYRQFRYGDLAEFVMLDTRLEGRDEQAAVADASSINDADRHLISTAQFDFLSNALSTTTAKWKLLGQQVMFGQLRILGLPELSRLSGLPIEQLRDLVNSLPVVSTGGIILNPDQWDGYRAERNRLFGLIESAGGNVAVLTGDIHTSWAMDLSRDPNNPLVYNPLNGSGSLAVEFVATSVTSPGLDQLAPLQSLLQLLNPHMKYVDLARKGYLLLDVTPERLQGEWWYSQTIAESSEAESFGAAYFTADGDNHLSRADGPSEARTDAPALAP</sequence>
<keyword evidence="5" id="KW-1185">Reference proteome</keyword>
<dbReference type="Gene3D" id="2.60.40.380">
    <property type="entry name" value="Purple acid phosphatase-like, N-terminal"/>
    <property type="match status" value="1"/>
</dbReference>
<evidence type="ECO:0008006" key="6">
    <source>
        <dbReference type="Google" id="ProtNLM"/>
    </source>
</evidence>
<dbReference type="RefSeq" id="WP_007187513.1">
    <property type="nucleotide sequence ID" value="NZ_AKGD01000004.1"/>
</dbReference>
<evidence type="ECO:0000259" key="2">
    <source>
        <dbReference type="Pfam" id="PF09423"/>
    </source>
</evidence>
<dbReference type="STRING" id="1172194.WQQ_45780"/>
<feature type="region of interest" description="Disordered" evidence="1">
    <location>
        <begin position="550"/>
        <end position="570"/>
    </location>
</feature>
<feature type="compositionally biased region" description="Basic and acidic residues" evidence="1">
    <location>
        <begin position="550"/>
        <end position="563"/>
    </location>
</feature>
<organism evidence="4 5">
    <name type="scientific">Hydrocarboniphaga effusa AP103</name>
    <dbReference type="NCBI Taxonomy" id="1172194"/>
    <lineage>
        <taxon>Bacteria</taxon>
        <taxon>Pseudomonadati</taxon>
        <taxon>Pseudomonadota</taxon>
        <taxon>Gammaproteobacteria</taxon>
        <taxon>Nevskiales</taxon>
        <taxon>Nevskiaceae</taxon>
        <taxon>Hydrocarboniphaga</taxon>
    </lineage>
</organism>
<name>I8T372_9GAMM</name>